<dbReference type="RefSeq" id="WP_221825583.1">
    <property type="nucleotide sequence ID" value="NZ_JACLPZ010000005.1"/>
</dbReference>
<comment type="caution">
    <text evidence="2">The sequence shown here is derived from an EMBL/GenBank/DDBJ whole genome shotgun (WGS) entry which is preliminary data.</text>
</comment>
<organism evidence="2 3">
    <name type="scientific">Bacillus cereus</name>
    <dbReference type="NCBI Taxonomy" id="1396"/>
    <lineage>
        <taxon>Bacteria</taxon>
        <taxon>Bacillati</taxon>
        <taxon>Bacillota</taxon>
        <taxon>Bacilli</taxon>
        <taxon>Bacillales</taxon>
        <taxon>Bacillaceae</taxon>
        <taxon>Bacillus</taxon>
        <taxon>Bacillus cereus group</taxon>
    </lineage>
</organism>
<name>A0AAW4QV77_BACCE</name>
<dbReference type="AlphaFoldDB" id="A0AAW4QV77"/>
<reference evidence="2" key="1">
    <citation type="submission" date="2020-08" db="EMBL/GenBank/DDBJ databases">
        <title>Fungal Genomes of the International Space Station.</title>
        <authorList>
            <person name="Seuylemezian A."/>
            <person name="Singh N.K."/>
            <person name="Wood J."/>
            <person name="Venkateswaran K."/>
        </authorList>
    </citation>
    <scope>NUCLEOTIDE SEQUENCE</scope>
    <source>
        <strain evidence="2">I2-B2</strain>
    </source>
</reference>
<feature type="coiled-coil region" evidence="1">
    <location>
        <begin position="56"/>
        <end position="83"/>
    </location>
</feature>
<dbReference type="EMBL" id="JACLPZ010000005">
    <property type="protein sequence ID" value="MBY0036902.1"/>
    <property type="molecule type" value="Genomic_DNA"/>
</dbReference>
<feature type="coiled-coil region" evidence="1">
    <location>
        <begin position="177"/>
        <end position="204"/>
    </location>
</feature>
<evidence type="ECO:0000313" key="2">
    <source>
        <dbReference type="EMBL" id="MBY0036902.1"/>
    </source>
</evidence>
<keyword evidence="1" id="KW-0175">Coiled coil</keyword>
<gene>
    <name evidence="2" type="ORF">H7U08_09950</name>
</gene>
<protein>
    <recommendedName>
        <fullName evidence="4">DUF5082 domain-containing protein</fullName>
    </recommendedName>
</protein>
<proteinExistence type="predicted"/>
<sequence length="210" mass="25319">MNFDLQIEEKQKEKQKIINQMEVKKELFLEELTNFTFNWFEEQTLSTIKTNSEKVVELGEDKARELKGKIKELKEKSGELVQKYMKQDDIWWHTNENKISYYPEKHRLLNEHEQQIKLMFGELGKILIEYGVVKADSEHNRNHSSCWSYVGYNSNRKLKYGYGLSYSNELYDINYEYTKLIKEVQAINEQIGKLEEQKKKENVEEWWQSL</sequence>
<evidence type="ECO:0008006" key="4">
    <source>
        <dbReference type="Google" id="ProtNLM"/>
    </source>
</evidence>
<dbReference type="Proteomes" id="UP001197806">
    <property type="component" value="Unassembled WGS sequence"/>
</dbReference>
<evidence type="ECO:0000313" key="3">
    <source>
        <dbReference type="Proteomes" id="UP001197806"/>
    </source>
</evidence>
<evidence type="ECO:0000256" key="1">
    <source>
        <dbReference type="SAM" id="Coils"/>
    </source>
</evidence>
<accession>A0AAW4QV77</accession>